<dbReference type="STRING" id="1220188.A0A4S3JSZ6"/>
<dbReference type="PANTHER" id="PTHR12825:SF0">
    <property type="entry name" value="VESICLE TRANSPORT PROTEIN SEC20"/>
    <property type="match status" value="1"/>
</dbReference>
<evidence type="ECO:0000313" key="12">
    <source>
        <dbReference type="EMBL" id="KAA8645940.1"/>
    </source>
</evidence>
<evidence type="ECO:0000256" key="7">
    <source>
        <dbReference type="ARBA" id="ARBA00023054"/>
    </source>
</evidence>
<dbReference type="GO" id="GO:0005484">
    <property type="term" value="F:SNAP receptor activity"/>
    <property type="evidence" value="ECO:0007669"/>
    <property type="project" value="InterPro"/>
</dbReference>
<reference evidence="13 14" key="1">
    <citation type="submission" date="2019-03" db="EMBL/GenBank/DDBJ databases">
        <title>The genome sequence of a newly discovered highly antifungal drug resistant Aspergillus species, Aspergillus tanneri NIH 1004.</title>
        <authorList>
            <person name="Mounaud S."/>
            <person name="Singh I."/>
            <person name="Joardar V."/>
            <person name="Pakala S."/>
            <person name="Pakala S."/>
            <person name="Venepally P."/>
            <person name="Hoover J."/>
            <person name="Nierman W."/>
            <person name="Chung J."/>
            <person name="Losada L."/>
        </authorList>
    </citation>
    <scope>NUCLEOTIDE SEQUENCE [LARGE SCALE GENOMIC DNA]</scope>
    <source>
        <strain evidence="13 14">NIH1004</strain>
    </source>
</reference>
<feature type="domain" description="Sec20 C-terminal" evidence="11">
    <location>
        <begin position="159"/>
        <end position="248"/>
    </location>
</feature>
<keyword evidence="7" id="KW-0175">Coiled coil</keyword>
<keyword evidence="5" id="KW-0931">ER-Golgi transport</keyword>
<keyword evidence="8 10" id="KW-0472">Membrane</keyword>
<dbReference type="GO" id="GO:0005789">
    <property type="term" value="C:endoplasmic reticulum membrane"/>
    <property type="evidence" value="ECO:0007669"/>
    <property type="project" value="UniProtKB-SubCell"/>
</dbReference>
<dbReference type="GO" id="GO:0031201">
    <property type="term" value="C:SNARE complex"/>
    <property type="evidence" value="ECO:0007669"/>
    <property type="project" value="TreeGrafter"/>
</dbReference>
<keyword evidence="2" id="KW-0813">Transport</keyword>
<evidence type="ECO:0000256" key="4">
    <source>
        <dbReference type="ARBA" id="ARBA00022824"/>
    </source>
</evidence>
<keyword evidence="4" id="KW-0256">Endoplasmic reticulum</keyword>
<dbReference type="Proteomes" id="UP000308092">
    <property type="component" value="Unassembled WGS sequence"/>
</dbReference>
<evidence type="ECO:0000313" key="13">
    <source>
        <dbReference type="EMBL" id="THC98027.1"/>
    </source>
</evidence>
<dbReference type="RefSeq" id="XP_033425301.1">
    <property type="nucleotide sequence ID" value="XM_033571986.1"/>
</dbReference>
<evidence type="ECO:0000313" key="14">
    <source>
        <dbReference type="Proteomes" id="UP000308092"/>
    </source>
</evidence>
<evidence type="ECO:0000313" key="15">
    <source>
        <dbReference type="Proteomes" id="UP000324241"/>
    </source>
</evidence>
<dbReference type="AlphaFoldDB" id="A0A4S3JSZ6"/>
<evidence type="ECO:0000256" key="9">
    <source>
        <dbReference type="ARBA" id="ARBA00037934"/>
    </source>
</evidence>
<dbReference type="GO" id="GO:0006890">
    <property type="term" value="P:retrograde vesicle-mediated transport, Golgi to endoplasmic reticulum"/>
    <property type="evidence" value="ECO:0007669"/>
    <property type="project" value="InterPro"/>
</dbReference>
<evidence type="ECO:0000256" key="5">
    <source>
        <dbReference type="ARBA" id="ARBA00022892"/>
    </source>
</evidence>
<comment type="subcellular location">
    <subcellularLocation>
        <location evidence="1">Endoplasmic reticulum membrane</location>
        <topology evidence="1">Single-pass type IV membrane protein</topology>
    </subcellularLocation>
</comment>
<organism evidence="13 14">
    <name type="scientific">Aspergillus tanneri</name>
    <dbReference type="NCBI Taxonomy" id="1220188"/>
    <lineage>
        <taxon>Eukaryota</taxon>
        <taxon>Fungi</taxon>
        <taxon>Dikarya</taxon>
        <taxon>Ascomycota</taxon>
        <taxon>Pezizomycotina</taxon>
        <taxon>Eurotiomycetes</taxon>
        <taxon>Eurotiomycetidae</taxon>
        <taxon>Eurotiales</taxon>
        <taxon>Aspergillaceae</taxon>
        <taxon>Aspergillus</taxon>
        <taxon>Aspergillus subgen. Circumdati</taxon>
    </lineage>
</organism>
<feature type="transmembrane region" description="Helical" evidence="10">
    <location>
        <begin position="257"/>
        <end position="277"/>
    </location>
</feature>
<dbReference type="EMBL" id="QUQM01000007">
    <property type="protein sequence ID" value="KAA8645940.1"/>
    <property type="molecule type" value="Genomic_DNA"/>
</dbReference>
<protein>
    <recommendedName>
        <fullName evidence="11">Sec20 C-terminal domain-containing protein</fullName>
    </recommendedName>
</protein>
<accession>A0A4S3JSZ6</accession>
<dbReference type="Pfam" id="PF03908">
    <property type="entry name" value="Sec20"/>
    <property type="match status" value="1"/>
</dbReference>
<dbReference type="PANTHER" id="PTHR12825">
    <property type="entry name" value="BNIP1-RELATED"/>
    <property type="match status" value="1"/>
</dbReference>
<keyword evidence="3 10" id="KW-0812">Transmembrane</keyword>
<comment type="similarity">
    <text evidence="9">Belongs to the SEC20 family.</text>
</comment>
<name>A0A4S3JSZ6_9EURO</name>
<keyword evidence="6 10" id="KW-1133">Transmembrane helix</keyword>
<sequence length="386" mass="43401">MSSVSTLHTRLKELSASLGRIHPLVSRLRNFTSAVGQGDEARLELGAEIHGLLKEAEEQLEILKVDVEALESGPEVRRKTLDNEKELERERVVASAGKLTEDLKTTRADFRNAQLQAKRNAELARRKERELLFARSQNAEKRTQSTDRLTQDEITVNASNDVTAALRRTHQLMQAELSRSQFAQETLEHSTAVLSSLSESYTDLDSLLSSSRSLIGSLLRSQKSDTWYLETAFYILVGTIAWLLFRRILYGPLWWLVWLPIKLAVRFVFALLGVVGVSNMALQPSPSVTPSDTLVQETPNLTPKVEPSVEAASEDAIWDQATATKDSAGDRMIDEIGEMVETSGNQEAIVNGVPLEETRTQDERSRNTKKRMYEATEVWQHRKDEL</sequence>
<evidence type="ECO:0000256" key="3">
    <source>
        <dbReference type="ARBA" id="ARBA00022692"/>
    </source>
</evidence>
<gene>
    <name evidence="12" type="ORF">ATNIH1004_007361</name>
    <name evidence="13" type="ORF">EYZ11_002529</name>
</gene>
<reference evidence="12 15" key="2">
    <citation type="submission" date="2019-08" db="EMBL/GenBank/DDBJ databases">
        <title>The genome sequence of a newly discovered highly antifungal drug resistant Aspergillus species, Aspergillus tanneri NIH 1004.</title>
        <authorList>
            <person name="Mounaud S."/>
            <person name="Singh I."/>
            <person name="Joardar V."/>
            <person name="Pakala S."/>
            <person name="Pakala S."/>
            <person name="Venepally P."/>
            <person name="Chung J.K."/>
            <person name="Losada L."/>
            <person name="Nierman W.C."/>
        </authorList>
    </citation>
    <scope>NUCLEOTIDE SEQUENCE [LARGE SCALE GENOMIC DNA]</scope>
    <source>
        <strain evidence="12 15">NIH1004</strain>
    </source>
</reference>
<dbReference type="InterPro" id="IPR056173">
    <property type="entry name" value="Sec20_C"/>
</dbReference>
<comment type="caution">
    <text evidence="13">The sequence shown here is derived from an EMBL/GenBank/DDBJ whole genome shotgun (WGS) entry which is preliminary data.</text>
</comment>
<dbReference type="VEuPathDB" id="FungiDB:EYZ11_002529"/>
<dbReference type="InterPro" id="IPR005606">
    <property type="entry name" value="Sec20"/>
</dbReference>
<dbReference type="GeneID" id="54330063"/>
<evidence type="ECO:0000256" key="8">
    <source>
        <dbReference type="ARBA" id="ARBA00023136"/>
    </source>
</evidence>
<evidence type="ECO:0000259" key="11">
    <source>
        <dbReference type="Pfam" id="PF03908"/>
    </source>
</evidence>
<keyword evidence="14" id="KW-1185">Reference proteome</keyword>
<dbReference type="EMBL" id="SOSA01000056">
    <property type="protein sequence ID" value="THC98027.1"/>
    <property type="molecule type" value="Genomic_DNA"/>
</dbReference>
<evidence type="ECO:0000256" key="1">
    <source>
        <dbReference type="ARBA" id="ARBA00004163"/>
    </source>
</evidence>
<dbReference type="Proteomes" id="UP000324241">
    <property type="component" value="Unassembled WGS sequence"/>
</dbReference>
<evidence type="ECO:0000256" key="10">
    <source>
        <dbReference type="SAM" id="Phobius"/>
    </source>
</evidence>
<dbReference type="OrthoDB" id="46868at2759"/>
<feature type="transmembrane region" description="Helical" evidence="10">
    <location>
        <begin position="227"/>
        <end position="245"/>
    </location>
</feature>
<evidence type="ECO:0000256" key="6">
    <source>
        <dbReference type="ARBA" id="ARBA00022989"/>
    </source>
</evidence>
<evidence type="ECO:0000256" key="2">
    <source>
        <dbReference type="ARBA" id="ARBA00022448"/>
    </source>
</evidence>
<proteinExistence type="inferred from homology"/>